<dbReference type="STRING" id="1579979.WM2015_2940"/>
<dbReference type="EMBL" id="CP012154">
    <property type="protein sequence ID" value="AKS43295.1"/>
    <property type="molecule type" value="Genomic_DNA"/>
</dbReference>
<dbReference type="InterPro" id="IPR000462">
    <property type="entry name" value="CDP-OH_P_trans"/>
</dbReference>
<dbReference type="GO" id="GO:0016020">
    <property type="term" value="C:membrane"/>
    <property type="evidence" value="ECO:0007669"/>
    <property type="project" value="InterPro"/>
</dbReference>
<dbReference type="PROSITE" id="PS00379">
    <property type="entry name" value="CDP_ALCOHOL_P_TRANSF"/>
    <property type="match status" value="1"/>
</dbReference>
<keyword evidence="1 2" id="KW-0808">Transferase</keyword>
<protein>
    <submittedName>
        <fullName evidence="2">CDP-alcohol phosphatidyltransferase</fullName>
    </submittedName>
</protein>
<evidence type="ECO:0000313" key="2">
    <source>
        <dbReference type="EMBL" id="AKS43295.1"/>
    </source>
</evidence>
<dbReference type="Pfam" id="PF01066">
    <property type="entry name" value="CDP-OH_P_transf"/>
    <property type="match status" value="1"/>
</dbReference>
<dbReference type="GO" id="GO:0008654">
    <property type="term" value="P:phospholipid biosynthetic process"/>
    <property type="evidence" value="ECO:0007669"/>
    <property type="project" value="InterPro"/>
</dbReference>
<comment type="similarity">
    <text evidence="1">Belongs to the CDP-alcohol phosphatidyltransferase class-I family.</text>
</comment>
<name>A0A0K0Y055_9GAMM</name>
<dbReference type="RefSeq" id="WP_245609782.1">
    <property type="nucleotide sequence ID" value="NZ_CP012154.1"/>
</dbReference>
<sequence>MRPGVMAIRELSIGLVPLALLLWLADLLGQSTALSITVTVGLYLILAALIWQSADDLPRAFGWANRVTLLRAILVSLMAGWLVEQSIFAGGSWLVIGLALFALVLDGIDGRLARRLGQSSDFGARFDMEVDAALILVLSAGLLVGERVGPWVLAIGLMRYAFLLAMAGWPWLAATLPPSFRRKLICVWQVSALMVALIPGLPAPLIVLALASALALLSFSFALDILWLIRRQRRIHQQRWRLS</sequence>
<dbReference type="InterPro" id="IPR048254">
    <property type="entry name" value="CDP_ALCOHOL_P_TRANSF_CS"/>
</dbReference>
<dbReference type="InterPro" id="IPR043130">
    <property type="entry name" value="CDP-OH_PTrfase_TM_dom"/>
</dbReference>
<evidence type="ECO:0000313" key="3">
    <source>
        <dbReference type="Proteomes" id="UP000066624"/>
    </source>
</evidence>
<gene>
    <name evidence="2" type="ORF">WM2015_2940</name>
</gene>
<keyword evidence="3" id="KW-1185">Reference proteome</keyword>
<proteinExistence type="inferred from homology"/>
<dbReference type="KEGG" id="wma:WM2015_2940"/>
<organism evidence="2 3">
    <name type="scientific">Wenzhouxiangella marina</name>
    <dbReference type="NCBI Taxonomy" id="1579979"/>
    <lineage>
        <taxon>Bacteria</taxon>
        <taxon>Pseudomonadati</taxon>
        <taxon>Pseudomonadota</taxon>
        <taxon>Gammaproteobacteria</taxon>
        <taxon>Chromatiales</taxon>
        <taxon>Wenzhouxiangellaceae</taxon>
        <taxon>Wenzhouxiangella</taxon>
    </lineage>
</organism>
<dbReference type="PATRIC" id="fig|1579979.3.peg.3007"/>
<reference evidence="2 3" key="1">
    <citation type="submission" date="2015-07" db="EMBL/GenBank/DDBJ databases">
        <authorList>
            <person name="Noorani M."/>
        </authorList>
    </citation>
    <scope>NUCLEOTIDE SEQUENCE [LARGE SCALE GENOMIC DNA]</scope>
    <source>
        <strain evidence="2 3">KCTC 42284</strain>
    </source>
</reference>
<dbReference type="Proteomes" id="UP000066624">
    <property type="component" value="Chromosome"/>
</dbReference>
<evidence type="ECO:0000256" key="1">
    <source>
        <dbReference type="RuleBase" id="RU003750"/>
    </source>
</evidence>
<dbReference type="AlphaFoldDB" id="A0A0K0Y055"/>
<dbReference type="GO" id="GO:0016780">
    <property type="term" value="F:phosphotransferase activity, for other substituted phosphate groups"/>
    <property type="evidence" value="ECO:0007669"/>
    <property type="project" value="InterPro"/>
</dbReference>
<dbReference type="Gene3D" id="1.20.120.1760">
    <property type="match status" value="1"/>
</dbReference>
<accession>A0A0K0Y055</accession>